<organism evidence="1 2">
    <name type="scientific">Metabacillus hrfriensis</name>
    <dbReference type="NCBI Taxonomy" id="3048891"/>
    <lineage>
        <taxon>Bacteria</taxon>
        <taxon>Bacillati</taxon>
        <taxon>Bacillota</taxon>
        <taxon>Bacilli</taxon>
        <taxon>Bacillales</taxon>
        <taxon>Bacillaceae</taxon>
        <taxon>Metabacillus</taxon>
    </lineage>
</organism>
<dbReference type="EMBL" id="CP126116">
    <property type="protein sequence ID" value="WHZ59505.1"/>
    <property type="molecule type" value="Genomic_DNA"/>
</dbReference>
<reference evidence="2" key="1">
    <citation type="journal article" date="2025" name="Aquaculture">
        <title>Assessment of the bioflocculant production and safety properties of Metabacillus hrfriensis sp. nov. based on phenotypic and whole-genome sequencing analysis.</title>
        <authorList>
            <person name="Zhang R."/>
            <person name="Zhao Z."/>
            <person name="Luo L."/>
            <person name="Wang S."/>
            <person name="Guo K."/>
            <person name="Xu W."/>
        </authorList>
    </citation>
    <scope>NUCLEOTIDE SEQUENCE [LARGE SCALE GENOMIC DNA]</scope>
    <source>
        <strain evidence="2">CT-WN-B3</strain>
    </source>
</reference>
<dbReference type="Proteomes" id="UP001226091">
    <property type="component" value="Chromosome"/>
</dbReference>
<accession>A0ACD4RG60</accession>
<evidence type="ECO:0000313" key="1">
    <source>
        <dbReference type="EMBL" id="WHZ59505.1"/>
    </source>
</evidence>
<proteinExistence type="predicted"/>
<evidence type="ECO:0000313" key="2">
    <source>
        <dbReference type="Proteomes" id="UP001226091"/>
    </source>
</evidence>
<gene>
    <name evidence="1" type="primary">comJ</name>
    <name evidence="1" type="ORF">QLQ22_09325</name>
</gene>
<keyword evidence="2" id="KW-1185">Reference proteome</keyword>
<name>A0ACD4RG60_9BACI</name>
<protein>
    <submittedName>
        <fullName evidence="1">Competence protein ComJ</fullName>
    </submittedName>
</protein>
<sequence length="137" mass="15575">MKEIKRKDEILVSYHQIIISNIGISSPHFEWSGQDYEKGYAADEFAVSFAALSNSSAEIQVVQDQPQLNFKPEFTCKVPFRVVNGAVEIKSILSKKLVYEIPAGNYYITFLAIPLEEKTKNGLYRVKYIFQFSKAGL</sequence>